<comment type="caution">
    <text evidence="4">The sequence shown here is derived from an EMBL/GenBank/DDBJ whole genome shotgun (WGS) entry which is preliminary data.</text>
</comment>
<reference evidence="4 5" key="1">
    <citation type="journal article" date="2021" name="bioRxiv">
        <title>Chromosome-scale and haplotype-resolved genome assembly of a tetraploid potato cultivar.</title>
        <authorList>
            <person name="Sun H."/>
            <person name="Jiao W.-B."/>
            <person name="Krause K."/>
            <person name="Campoy J.A."/>
            <person name="Goel M."/>
            <person name="Folz-Donahue K."/>
            <person name="Kukat C."/>
            <person name="Huettel B."/>
            <person name="Schneeberger K."/>
        </authorList>
    </citation>
    <scope>NUCLEOTIDE SEQUENCE [LARGE SCALE GENOMIC DNA]</scope>
    <source>
        <strain evidence="4">SolTubOtavaFocal</strain>
        <tissue evidence="4">Leaves</tissue>
    </source>
</reference>
<keyword evidence="1" id="KW-0862">Zinc</keyword>
<dbReference type="PANTHER" id="PTHR33325:SF11">
    <property type="entry name" value="COLD SHOCK DOMAIN-CONTAINING PROTEIN 4-LIKE"/>
    <property type="match status" value="1"/>
</dbReference>
<dbReference type="PROSITE" id="PS50158">
    <property type="entry name" value="ZF_CCHC"/>
    <property type="match status" value="1"/>
</dbReference>
<accession>A0ABQ7U5J4</accession>
<feature type="compositionally biased region" description="Basic residues" evidence="2">
    <location>
        <begin position="133"/>
        <end position="144"/>
    </location>
</feature>
<feature type="region of interest" description="Disordered" evidence="2">
    <location>
        <begin position="132"/>
        <end position="182"/>
    </location>
</feature>
<evidence type="ECO:0000313" key="5">
    <source>
        <dbReference type="Proteomes" id="UP000826656"/>
    </source>
</evidence>
<keyword evidence="1" id="KW-0479">Metal-binding</keyword>
<evidence type="ECO:0000313" key="4">
    <source>
        <dbReference type="EMBL" id="KAH0742195.1"/>
    </source>
</evidence>
<name>A0ABQ7U5J4_SOLTU</name>
<gene>
    <name evidence="4" type="ORF">KY290_035238</name>
</gene>
<sequence length="260" mass="30018">MANLTKLEFISLHSSGKNYLSWVLDGEIHLDAMGLGDTIKEENKASKQNCARAMIFLRHHLDEILKIEYLTVKDPLVLWKCLKERYDHLKMLKLCGETVSEIDMMEKAFSTFHASNVLLQQQYREKVNEAYAHHARRGKGRGPNRGRDYGQERNSFPGVNHLSNKNHNQKEKRKDEKREATREGCFQCGGRGHYARDCSTHKHLVELYKKSLKKKEKNPEANFVSENQVDITHLDVADFFTHPEGKIDHIIGDGSVNMEE</sequence>
<dbReference type="Proteomes" id="UP000826656">
    <property type="component" value="Unassembled WGS sequence"/>
</dbReference>
<dbReference type="InterPro" id="IPR036875">
    <property type="entry name" value="Znf_CCHC_sf"/>
</dbReference>
<feature type="domain" description="CCHC-type" evidence="3">
    <location>
        <begin position="185"/>
        <end position="198"/>
    </location>
</feature>
<organism evidence="4 5">
    <name type="scientific">Solanum tuberosum</name>
    <name type="common">Potato</name>
    <dbReference type="NCBI Taxonomy" id="4113"/>
    <lineage>
        <taxon>Eukaryota</taxon>
        <taxon>Viridiplantae</taxon>
        <taxon>Streptophyta</taxon>
        <taxon>Embryophyta</taxon>
        <taxon>Tracheophyta</taxon>
        <taxon>Spermatophyta</taxon>
        <taxon>Magnoliopsida</taxon>
        <taxon>eudicotyledons</taxon>
        <taxon>Gunneridae</taxon>
        <taxon>Pentapetalae</taxon>
        <taxon>asterids</taxon>
        <taxon>lamiids</taxon>
        <taxon>Solanales</taxon>
        <taxon>Solanaceae</taxon>
        <taxon>Solanoideae</taxon>
        <taxon>Solaneae</taxon>
        <taxon>Solanum</taxon>
    </lineage>
</organism>
<dbReference type="SMART" id="SM00343">
    <property type="entry name" value="ZnF_C2HC"/>
    <property type="match status" value="1"/>
</dbReference>
<dbReference type="EMBL" id="JAIVGD010000026">
    <property type="protein sequence ID" value="KAH0742195.1"/>
    <property type="molecule type" value="Genomic_DNA"/>
</dbReference>
<dbReference type="Pfam" id="PF00098">
    <property type="entry name" value="zf-CCHC"/>
    <property type="match status" value="1"/>
</dbReference>
<keyword evidence="5" id="KW-1185">Reference proteome</keyword>
<dbReference type="PANTHER" id="PTHR33325">
    <property type="entry name" value="ZINC FINGER, CCHC-TYPE-RELATED"/>
    <property type="match status" value="1"/>
</dbReference>
<evidence type="ECO:0000256" key="2">
    <source>
        <dbReference type="SAM" id="MobiDB-lite"/>
    </source>
</evidence>
<keyword evidence="1" id="KW-0863">Zinc-finger</keyword>
<dbReference type="InterPro" id="IPR001878">
    <property type="entry name" value="Znf_CCHC"/>
</dbReference>
<evidence type="ECO:0000259" key="3">
    <source>
        <dbReference type="PROSITE" id="PS50158"/>
    </source>
</evidence>
<feature type="compositionally biased region" description="Basic and acidic residues" evidence="2">
    <location>
        <begin position="168"/>
        <end position="182"/>
    </location>
</feature>
<protein>
    <recommendedName>
        <fullName evidence="3">CCHC-type domain-containing protein</fullName>
    </recommendedName>
</protein>
<proteinExistence type="predicted"/>
<dbReference type="Gene3D" id="4.10.60.10">
    <property type="entry name" value="Zinc finger, CCHC-type"/>
    <property type="match status" value="1"/>
</dbReference>
<dbReference type="SUPFAM" id="SSF57756">
    <property type="entry name" value="Retrovirus zinc finger-like domains"/>
    <property type="match status" value="1"/>
</dbReference>
<evidence type="ECO:0000256" key="1">
    <source>
        <dbReference type="PROSITE-ProRule" id="PRU00047"/>
    </source>
</evidence>